<dbReference type="EMBL" id="JAENGZ010002168">
    <property type="protein sequence ID" value="KAG6944629.1"/>
    <property type="molecule type" value="Genomic_DNA"/>
</dbReference>
<gene>
    <name evidence="1" type="ORF">JG687_00017752</name>
</gene>
<sequence length="409" mass="46668">MSGSDVDFQATQDFLGVFSADELWEDLVSVPPPAAAAAAAEATAQSFDSKRARRITPKQQICQLQGEVRRLSMKLEALGADRTQCNRHTLCHRPGLWHQIAARQLERRRNSESENHKLRNMVKLQAEEAKNLCRILRRRTKIQRLQKMLEINLHNKQESTQPLVVVVEKEEQAFEGMLRDVSDICDKMDALFMEKEMHSIPYLGRKRRADNSMINGLCFELTKRDIVPFSVESVKDAVWSSLGQLELEGLRSIGRFKTDVQFRKQDSDRDTTTVMASFFTAFSNSNTSGVKTRKVVRRYDEESRTVFIYRAFMEPNPYEFGESFGVHATSTLVIEIRHADLDDEATLIQSHFSVTRHDEGLAAGHPLRVAVSLNTAITVWDETISRIHDGVENRLMDRARQSLDNELAT</sequence>
<dbReference type="Proteomes" id="UP000688947">
    <property type="component" value="Unassembled WGS sequence"/>
</dbReference>
<evidence type="ECO:0000313" key="1">
    <source>
        <dbReference type="EMBL" id="KAG6944629.1"/>
    </source>
</evidence>
<feature type="non-terminal residue" evidence="1">
    <location>
        <position position="1"/>
    </location>
</feature>
<dbReference type="AlphaFoldDB" id="A0A8T1TSF7"/>
<evidence type="ECO:0008006" key="3">
    <source>
        <dbReference type="Google" id="ProtNLM"/>
    </source>
</evidence>
<organism evidence="1 2">
    <name type="scientific">Phytophthora cactorum</name>
    <dbReference type="NCBI Taxonomy" id="29920"/>
    <lineage>
        <taxon>Eukaryota</taxon>
        <taxon>Sar</taxon>
        <taxon>Stramenopiles</taxon>
        <taxon>Oomycota</taxon>
        <taxon>Peronosporomycetes</taxon>
        <taxon>Peronosporales</taxon>
        <taxon>Peronosporaceae</taxon>
        <taxon>Phytophthora</taxon>
    </lineage>
</organism>
<dbReference type="VEuPathDB" id="FungiDB:PC110_g19752"/>
<dbReference type="OrthoDB" id="102467at2759"/>
<proteinExistence type="predicted"/>
<reference evidence="1" key="1">
    <citation type="submission" date="2021-01" db="EMBL/GenBank/DDBJ databases">
        <title>Phytophthora aleatoria, a newly-described species from Pinus radiata is distinct from Phytophthora cactorum isolates based on comparative genomics.</title>
        <authorList>
            <person name="Mcdougal R."/>
            <person name="Panda P."/>
            <person name="Williams N."/>
            <person name="Studholme D.J."/>
        </authorList>
    </citation>
    <scope>NUCLEOTIDE SEQUENCE</scope>
    <source>
        <strain evidence="1">NZFS 3830</strain>
    </source>
</reference>
<evidence type="ECO:0000313" key="2">
    <source>
        <dbReference type="Proteomes" id="UP000688947"/>
    </source>
</evidence>
<name>A0A8T1TSF7_9STRA</name>
<accession>A0A8T1TSF7</accession>
<comment type="caution">
    <text evidence="1">The sequence shown here is derived from an EMBL/GenBank/DDBJ whole genome shotgun (WGS) entry which is preliminary data.</text>
</comment>
<protein>
    <recommendedName>
        <fullName evidence="3">M96 mating-specific protein family</fullName>
    </recommendedName>
</protein>